<evidence type="ECO:0000256" key="6">
    <source>
        <dbReference type="ARBA" id="ARBA00023163"/>
    </source>
</evidence>
<gene>
    <name evidence="10" type="ORF">CYLTODRAFT_418792</name>
</gene>
<evidence type="ECO:0000256" key="5">
    <source>
        <dbReference type="ARBA" id="ARBA00023159"/>
    </source>
</evidence>
<evidence type="ECO:0000256" key="8">
    <source>
        <dbReference type="SAM" id="MobiDB-lite"/>
    </source>
</evidence>
<dbReference type="Pfam" id="PF09816">
    <property type="entry name" value="EAF"/>
    <property type="match status" value="1"/>
</dbReference>
<feature type="compositionally biased region" description="Pro residues" evidence="8">
    <location>
        <begin position="232"/>
        <end position="242"/>
    </location>
</feature>
<dbReference type="EMBL" id="KN880453">
    <property type="protein sequence ID" value="KIY71573.1"/>
    <property type="molecule type" value="Genomic_DNA"/>
</dbReference>
<accession>A0A0D7BLX8</accession>
<dbReference type="InterPro" id="IPR019194">
    <property type="entry name" value="Tscrpt_elong_fac_Eaf_N"/>
</dbReference>
<evidence type="ECO:0000256" key="3">
    <source>
        <dbReference type="ARBA" id="ARBA00022553"/>
    </source>
</evidence>
<comment type="subcellular location">
    <subcellularLocation>
        <location evidence="1">Nucleus</location>
    </subcellularLocation>
</comment>
<evidence type="ECO:0000256" key="1">
    <source>
        <dbReference type="ARBA" id="ARBA00004123"/>
    </source>
</evidence>
<feature type="region of interest" description="Disordered" evidence="8">
    <location>
        <begin position="148"/>
        <end position="401"/>
    </location>
</feature>
<evidence type="ECO:0000256" key="7">
    <source>
        <dbReference type="ARBA" id="ARBA00023242"/>
    </source>
</evidence>
<feature type="compositionally biased region" description="Low complexity" evidence="8">
    <location>
        <begin position="274"/>
        <end position="284"/>
    </location>
</feature>
<dbReference type="STRING" id="1314674.A0A0D7BLX8"/>
<dbReference type="PANTHER" id="PTHR15970">
    <property type="entry name" value="ELL-ASSOCIATED FACTOR EAF"/>
    <property type="match status" value="1"/>
</dbReference>
<keyword evidence="7" id="KW-0539">Nucleus</keyword>
<evidence type="ECO:0000313" key="11">
    <source>
        <dbReference type="Proteomes" id="UP000054007"/>
    </source>
</evidence>
<dbReference type="OrthoDB" id="125903at2759"/>
<evidence type="ECO:0000313" key="10">
    <source>
        <dbReference type="EMBL" id="KIY71573.1"/>
    </source>
</evidence>
<dbReference type="InterPro" id="IPR027093">
    <property type="entry name" value="EAF_fam"/>
</dbReference>
<organism evidence="10 11">
    <name type="scientific">Cylindrobasidium torrendii FP15055 ss-10</name>
    <dbReference type="NCBI Taxonomy" id="1314674"/>
    <lineage>
        <taxon>Eukaryota</taxon>
        <taxon>Fungi</taxon>
        <taxon>Dikarya</taxon>
        <taxon>Basidiomycota</taxon>
        <taxon>Agaricomycotina</taxon>
        <taxon>Agaricomycetes</taxon>
        <taxon>Agaricomycetidae</taxon>
        <taxon>Agaricales</taxon>
        <taxon>Marasmiineae</taxon>
        <taxon>Physalacriaceae</taxon>
        <taxon>Cylindrobasidium</taxon>
    </lineage>
</organism>
<sequence length="401" mass="42893">MSSTKWKPSGRHTVTLGKSFNNAMAKRQGLPIATKRPPLPLHSVRYADNYRNSKVDVNSNATLNLKAAGTDNTPAEIHQPTINPGQSAIFHGSDAPAQDNFCTLIYSVDTGSYAIEKVESSLTMKFSRVIQTSGALPRRKHEVTLEAEVPASSAPKHAPLPPPPAQAHSPPRPTKKLPPAIKLQHKLPPKPSTSFSTGPAPAVPPPPAVRASQKRSQPEPEVEEFDLGKPSAPVPKPAPPPAAKKAKKAQPPPPPPKPPAKLELPGMNSSFRQPLSLPGSSVAPVLPPAPVALAPTPVPIQEDDDEDEDEDEWEEVGTAPAAPNFEPIDDDFLANELDIIPDSEQPPEVEDEGEGLDDFLLGELEEEEETEPPQPPVATAYSSYIAGSDDEDFSSSDSEED</sequence>
<dbReference type="GO" id="GO:0032783">
    <property type="term" value="C:super elongation complex"/>
    <property type="evidence" value="ECO:0007669"/>
    <property type="project" value="InterPro"/>
</dbReference>
<keyword evidence="6" id="KW-0804">Transcription</keyword>
<evidence type="ECO:0000259" key="9">
    <source>
        <dbReference type="Pfam" id="PF09816"/>
    </source>
</evidence>
<dbReference type="AlphaFoldDB" id="A0A0D7BLX8"/>
<keyword evidence="5" id="KW-0010">Activator</keyword>
<proteinExistence type="inferred from homology"/>
<keyword evidence="4" id="KW-0805">Transcription regulation</keyword>
<keyword evidence="3" id="KW-0597">Phosphoprotein</keyword>
<evidence type="ECO:0000256" key="2">
    <source>
        <dbReference type="ARBA" id="ARBA00007798"/>
    </source>
</evidence>
<comment type="similarity">
    <text evidence="2">Belongs to the EAF family.</text>
</comment>
<protein>
    <recommendedName>
        <fullName evidence="9">Transcription elongation factor Eaf N-terminal domain-containing protein</fullName>
    </recommendedName>
</protein>
<keyword evidence="11" id="KW-1185">Reference proteome</keyword>
<name>A0A0D7BLX8_9AGAR</name>
<feature type="compositionally biased region" description="Acidic residues" evidence="8">
    <location>
        <begin position="388"/>
        <end position="401"/>
    </location>
</feature>
<dbReference type="GO" id="GO:0006368">
    <property type="term" value="P:transcription elongation by RNA polymerase II"/>
    <property type="evidence" value="ECO:0007669"/>
    <property type="project" value="InterPro"/>
</dbReference>
<dbReference type="Proteomes" id="UP000054007">
    <property type="component" value="Unassembled WGS sequence"/>
</dbReference>
<dbReference type="GO" id="GO:0003711">
    <property type="term" value="F:transcription elongation factor activity"/>
    <property type="evidence" value="ECO:0007669"/>
    <property type="project" value="TreeGrafter"/>
</dbReference>
<reference evidence="10 11" key="1">
    <citation type="journal article" date="2015" name="Fungal Genet. Biol.">
        <title>Evolution of novel wood decay mechanisms in Agaricales revealed by the genome sequences of Fistulina hepatica and Cylindrobasidium torrendii.</title>
        <authorList>
            <person name="Floudas D."/>
            <person name="Held B.W."/>
            <person name="Riley R."/>
            <person name="Nagy L.G."/>
            <person name="Koehler G."/>
            <person name="Ransdell A.S."/>
            <person name="Younus H."/>
            <person name="Chow J."/>
            <person name="Chiniquy J."/>
            <person name="Lipzen A."/>
            <person name="Tritt A."/>
            <person name="Sun H."/>
            <person name="Haridas S."/>
            <person name="LaButti K."/>
            <person name="Ohm R.A."/>
            <person name="Kues U."/>
            <person name="Blanchette R.A."/>
            <person name="Grigoriev I.V."/>
            <person name="Minto R.E."/>
            <person name="Hibbett D.S."/>
        </authorList>
    </citation>
    <scope>NUCLEOTIDE SEQUENCE [LARGE SCALE GENOMIC DNA]</scope>
    <source>
        <strain evidence="10 11">FP15055 ss-10</strain>
    </source>
</reference>
<evidence type="ECO:0000256" key="4">
    <source>
        <dbReference type="ARBA" id="ARBA00023015"/>
    </source>
</evidence>
<feature type="compositionally biased region" description="Pro residues" evidence="8">
    <location>
        <begin position="250"/>
        <end position="259"/>
    </location>
</feature>
<feature type="compositionally biased region" description="Acidic residues" evidence="8">
    <location>
        <begin position="301"/>
        <end position="315"/>
    </location>
</feature>
<feature type="domain" description="Transcription elongation factor Eaf N-terminal" evidence="9">
    <location>
        <begin position="12"/>
        <end position="128"/>
    </location>
</feature>
<dbReference type="PANTHER" id="PTHR15970:SF2">
    <property type="entry name" value="ELL-ASSOCIATED FACTOR EAF"/>
    <property type="match status" value="1"/>
</dbReference>
<feature type="compositionally biased region" description="Acidic residues" evidence="8">
    <location>
        <begin position="327"/>
        <end position="357"/>
    </location>
</feature>
<dbReference type="PRINTS" id="PR01217">
    <property type="entry name" value="PRICHEXTENSN"/>
</dbReference>